<feature type="compositionally biased region" description="Low complexity" evidence="2">
    <location>
        <begin position="1"/>
        <end position="23"/>
    </location>
</feature>
<evidence type="ECO:0000313" key="4">
    <source>
        <dbReference type="EMBL" id="RKF53430.1"/>
    </source>
</evidence>
<feature type="region of interest" description="Disordered" evidence="2">
    <location>
        <begin position="183"/>
        <end position="202"/>
    </location>
</feature>
<dbReference type="AlphaFoldDB" id="A0A420H7N8"/>
<feature type="coiled-coil region" evidence="1">
    <location>
        <begin position="285"/>
        <end position="350"/>
    </location>
</feature>
<reference evidence="4 5" key="1">
    <citation type="journal article" date="2018" name="BMC Genomics">
        <title>Comparative genome analyses reveal sequence features reflecting distinct modes of host-adaptation between dicot and monocot powdery mildew.</title>
        <authorList>
            <person name="Wu Y."/>
            <person name="Ma X."/>
            <person name="Pan Z."/>
            <person name="Kale S.D."/>
            <person name="Song Y."/>
            <person name="King H."/>
            <person name="Zhang Q."/>
            <person name="Presley C."/>
            <person name="Deng X."/>
            <person name="Wei C.I."/>
            <person name="Xiao S."/>
        </authorList>
    </citation>
    <scope>NUCLEOTIDE SEQUENCE [LARGE SCALE GENOMIC DNA]</scope>
    <source>
        <strain evidence="4">UCSC1</strain>
    </source>
</reference>
<evidence type="ECO:0000256" key="2">
    <source>
        <dbReference type="SAM" id="MobiDB-lite"/>
    </source>
</evidence>
<feature type="transmembrane region" description="Helical" evidence="3">
    <location>
        <begin position="404"/>
        <end position="424"/>
    </location>
</feature>
<sequence>MVNESPVATSISSSTAASNSRRVTSFEESADLQRRSGVPRFPGGTNQSILRPEIRPRSSTFSEYSLKDARNTFQSSTEELLLPRLIAMRNHDSSPWHSAPLVFALLPALAGILFTNGSGIVTDFMLLGLAAIFLNWTVRLPWDWYHSAQATRQVDDLNHESELFEGKENGTKPLHEVLEDEEVMNQEPESLHSQKSSQQQDASSQLRRHELLALISCFVLPLIGAYLLHSLRSQLNRPSDGLVSNYNLTIFLMASELRPIAHVIKLIQARTIHLQRIVTSKADGNDLAIELAKGLTQRLEDLEARCVIHEKSSASKVSDKQSNSVVTEVRKTIQSDIDALNRAVRRYEKRATLQTMQTESRLQEIESRLNDVVSLAAAAAANNERRRHLYSRAIIEGIAVTFTIPFRILSAIIGLPLGLILASIEMGRSWTSKRHNDTDKAPKPLNFRSFPTYRSKYWPLSQGKGSIKAYD</sequence>
<feature type="region of interest" description="Disordered" evidence="2">
    <location>
        <begin position="1"/>
        <end position="50"/>
    </location>
</feature>
<evidence type="ECO:0000256" key="3">
    <source>
        <dbReference type="SAM" id="Phobius"/>
    </source>
</evidence>
<accession>A0A420H7N8</accession>
<proteinExistence type="predicted"/>
<feature type="compositionally biased region" description="Low complexity" evidence="2">
    <location>
        <begin position="193"/>
        <end position="202"/>
    </location>
</feature>
<dbReference type="EMBL" id="MCBR01022127">
    <property type="protein sequence ID" value="RKF53430.1"/>
    <property type="molecule type" value="Genomic_DNA"/>
</dbReference>
<keyword evidence="1" id="KW-0175">Coiled coil</keyword>
<keyword evidence="3" id="KW-0472">Membrane</keyword>
<evidence type="ECO:0000256" key="1">
    <source>
        <dbReference type="SAM" id="Coils"/>
    </source>
</evidence>
<dbReference type="PANTHER" id="PTHR42032:SF1">
    <property type="entry name" value="YALI0E30679P"/>
    <property type="match status" value="1"/>
</dbReference>
<organism evidence="4 5">
    <name type="scientific">Golovinomyces cichoracearum</name>
    <dbReference type="NCBI Taxonomy" id="62708"/>
    <lineage>
        <taxon>Eukaryota</taxon>
        <taxon>Fungi</taxon>
        <taxon>Dikarya</taxon>
        <taxon>Ascomycota</taxon>
        <taxon>Pezizomycotina</taxon>
        <taxon>Leotiomycetes</taxon>
        <taxon>Erysiphales</taxon>
        <taxon>Erysiphaceae</taxon>
        <taxon>Golovinomyces</taxon>
    </lineage>
</organism>
<keyword evidence="3" id="KW-1133">Transmembrane helix</keyword>
<feature type="transmembrane region" description="Helical" evidence="3">
    <location>
        <begin position="96"/>
        <end position="114"/>
    </location>
</feature>
<dbReference type="PANTHER" id="PTHR42032">
    <property type="entry name" value="YALI0E30679P"/>
    <property type="match status" value="1"/>
</dbReference>
<dbReference type="OrthoDB" id="5422510at2759"/>
<gene>
    <name evidence="4" type="ORF">GcC1_221029</name>
</gene>
<comment type="caution">
    <text evidence="4">The sequence shown here is derived from an EMBL/GenBank/DDBJ whole genome shotgun (WGS) entry which is preliminary data.</text>
</comment>
<protein>
    <submittedName>
        <fullName evidence="4">Uncharacterized protein</fullName>
    </submittedName>
</protein>
<feature type="transmembrane region" description="Helical" evidence="3">
    <location>
        <begin position="120"/>
        <end position="138"/>
    </location>
</feature>
<feature type="transmembrane region" description="Helical" evidence="3">
    <location>
        <begin position="211"/>
        <end position="229"/>
    </location>
</feature>
<keyword evidence="3" id="KW-0812">Transmembrane</keyword>
<dbReference type="Proteomes" id="UP000285405">
    <property type="component" value="Unassembled WGS sequence"/>
</dbReference>
<name>A0A420H7N8_9PEZI</name>
<evidence type="ECO:0000313" key="5">
    <source>
        <dbReference type="Proteomes" id="UP000285405"/>
    </source>
</evidence>